<gene>
    <name evidence="2" type="ORF">SNEC2469_LOCUS14123</name>
</gene>
<protein>
    <submittedName>
        <fullName evidence="2">Uncharacterized protein</fullName>
    </submittedName>
</protein>
<evidence type="ECO:0000313" key="3">
    <source>
        <dbReference type="Proteomes" id="UP000601435"/>
    </source>
</evidence>
<evidence type="ECO:0000313" key="2">
    <source>
        <dbReference type="EMBL" id="CAE7496346.1"/>
    </source>
</evidence>
<dbReference type="EMBL" id="CAJNJA010022597">
    <property type="protein sequence ID" value="CAE7496346.1"/>
    <property type="molecule type" value="Genomic_DNA"/>
</dbReference>
<dbReference type="Proteomes" id="UP000601435">
    <property type="component" value="Unassembled WGS sequence"/>
</dbReference>
<comment type="caution">
    <text evidence="2">The sequence shown here is derived from an EMBL/GenBank/DDBJ whole genome shotgun (WGS) entry which is preliminary data.</text>
</comment>
<dbReference type="OrthoDB" id="443590at2759"/>
<feature type="region of interest" description="Disordered" evidence="1">
    <location>
        <begin position="80"/>
        <end position="133"/>
    </location>
</feature>
<keyword evidence="3" id="KW-1185">Reference proteome</keyword>
<organism evidence="2 3">
    <name type="scientific">Symbiodinium necroappetens</name>
    <dbReference type="NCBI Taxonomy" id="1628268"/>
    <lineage>
        <taxon>Eukaryota</taxon>
        <taxon>Sar</taxon>
        <taxon>Alveolata</taxon>
        <taxon>Dinophyceae</taxon>
        <taxon>Suessiales</taxon>
        <taxon>Symbiodiniaceae</taxon>
        <taxon>Symbiodinium</taxon>
    </lineage>
</organism>
<evidence type="ECO:0000256" key="1">
    <source>
        <dbReference type="SAM" id="MobiDB-lite"/>
    </source>
</evidence>
<dbReference type="AlphaFoldDB" id="A0A812SQY6"/>
<sequence>MEGAPPPKPAEGPHEQHRAFVNAPFQLKVETYEDFAKLLPSLGQEATSRASVEEELRKLNIDPKIFYKSRQPLKVSQYTPEDFGFEPETEDLPPLPAGFHPPARGAEDAPDNEGKTPMKWRISPGINSVLGVQ</sequence>
<proteinExistence type="predicted"/>
<accession>A0A812SQY6</accession>
<name>A0A812SQY6_9DINO</name>
<reference evidence="2" key="1">
    <citation type="submission" date="2021-02" db="EMBL/GenBank/DDBJ databases">
        <authorList>
            <person name="Dougan E. K."/>
            <person name="Rhodes N."/>
            <person name="Thang M."/>
            <person name="Chan C."/>
        </authorList>
    </citation>
    <scope>NUCLEOTIDE SEQUENCE</scope>
</reference>
<feature type="non-terminal residue" evidence="2">
    <location>
        <position position="133"/>
    </location>
</feature>